<evidence type="ECO:0000313" key="2">
    <source>
        <dbReference type="EMBL" id="SET47462.1"/>
    </source>
</evidence>
<sequence length="139" mass="16133">MQLKTIRYWILFGSFSILFGFGTWLVELIEGSKITTSEHIDFGIFLIFYGCIGGSFLFGVIMLPLTIIMERFFNKLVIKMIVYSIVGYYFGKFVFGVNFHGEHVQIYHLTEVTSILIFMGIGLLYAWIDRCSYHKLILN</sequence>
<evidence type="ECO:0000313" key="3">
    <source>
        <dbReference type="Proteomes" id="UP000198618"/>
    </source>
</evidence>
<dbReference type="OrthoDB" id="2969194at2"/>
<gene>
    <name evidence="2" type="ORF">SAMN05216389_11240</name>
</gene>
<dbReference type="EMBL" id="FOHE01000012">
    <property type="protein sequence ID" value="SET47462.1"/>
    <property type="molecule type" value="Genomic_DNA"/>
</dbReference>
<feature type="transmembrane region" description="Helical" evidence="1">
    <location>
        <begin position="80"/>
        <end position="100"/>
    </location>
</feature>
<proteinExistence type="predicted"/>
<evidence type="ECO:0000256" key="1">
    <source>
        <dbReference type="SAM" id="Phobius"/>
    </source>
</evidence>
<reference evidence="2 3" key="1">
    <citation type="submission" date="2016-10" db="EMBL/GenBank/DDBJ databases">
        <authorList>
            <person name="de Groot N.N."/>
        </authorList>
    </citation>
    <scope>NUCLEOTIDE SEQUENCE [LARGE SCALE GENOMIC DNA]</scope>
    <source>
        <strain evidence="2 3">IBRC-M 10780</strain>
    </source>
</reference>
<feature type="transmembrane region" description="Helical" evidence="1">
    <location>
        <begin position="106"/>
        <end position="128"/>
    </location>
</feature>
<keyword evidence="1" id="KW-1133">Transmembrane helix</keyword>
<dbReference type="AlphaFoldDB" id="A0A1I0EQY0"/>
<accession>A0A1I0EQY0</accession>
<dbReference type="Proteomes" id="UP000198618">
    <property type="component" value="Unassembled WGS sequence"/>
</dbReference>
<keyword evidence="1" id="KW-0472">Membrane</keyword>
<feature type="transmembrane region" description="Helical" evidence="1">
    <location>
        <begin position="7"/>
        <end position="26"/>
    </location>
</feature>
<dbReference type="RefSeq" id="WP_090870658.1">
    <property type="nucleotide sequence ID" value="NZ_FOHE01000012.1"/>
</dbReference>
<protein>
    <submittedName>
        <fullName evidence="2">Uncharacterized protein</fullName>
    </submittedName>
</protein>
<feature type="transmembrane region" description="Helical" evidence="1">
    <location>
        <begin position="46"/>
        <end position="68"/>
    </location>
</feature>
<organism evidence="2 3">
    <name type="scientific">Oceanobacillus limi</name>
    <dbReference type="NCBI Taxonomy" id="930131"/>
    <lineage>
        <taxon>Bacteria</taxon>
        <taxon>Bacillati</taxon>
        <taxon>Bacillota</taxon>
        <taxon>Bacilli</taxon>
        <taxon>Bacillales</taxon>
        <taxon>Bacillaceae</taxon>
        <taxon>Oceanobacillus</taxon>
    </lineage>
</organism>
<name>A0A1I0EQY0_9BACI</name>
<keyword evidence="1" id="KW-0812">Transmembrane</keyword>
<dbReference type="STRING" id="930131.SAMN05216389_11240"/>
<keyword evidence="3" id="KW-1185">Reference proteome</keyword>